<accession>A0A3N2R8G0</accession>
<dbReference type="EMBL" id="RDRB01000002">
    <property type="protein sequence ID" value="ROU03703.1"/>
    <property type="molecule type" value="Genomic_DNA"/>
</dbReference>
<evidence type="ECO:0000256" key="1">
    <source>
        <dbReference type="SAM" id="MobiDB-lite"/>
    </source>
</evidence>
<keyword evidence="4" id="KW-1185">Reference proteome</keyword>
<evidence type="ECO:0000256" key="2">
    <source>
        <dbReference type="SAM" id="SignalP"/>
    </source>
</evidence>
<organism evidence="3 4">
    <name type="scientific">Histidinibacterium lentulum</name>
    <dbReference type="NCBI Taxonomy" id="2480588"/>
    <lineage>
        <taxon>Bacteria</taxon>
        <taxon>Pseudomonadati</taxon>
        <taxon>Pseudomonadota</taxon>
        <taxon>Alphaproteobacteria</taxon>
        <taxon>Rhodobacterales</taxon>
        <taxon>Paracoccaceae</taxon>
        <taxon>Histidinibacterium</taxon>
    </lineage>
</organism>
<name>A0A3N2R8G0_9RHOB</name>
<proteinExistence type="predicted"/>
<dbReference type="Proteomes" id="UP000268016">
    <property type="component" value="Unassembled WGS sequence"/>
</dbReference>
<dbReference type="OrthoDB" id="7650670at2"/>
<evidence type="ECO:0000313" key="3">
    <source>
        <dbReference type="EMBL" id="ROU03703.1"/>
    </source>
</evidence>
<protein>
    <recommendedName>
        <fullName evidence="5">Nuclear transport factor 2 family protein</fullName>
    </recommendedName>
</protein>
<feature type="signal peptide" evidence="2">
    <location>
        <begin position="1"/>
        <end position="37"/>
    </location>
</feature>
<sequence>MTPRARPIALTAAALATAGAALALLLSPGGGAATAHAAPGLEAPATAAEVSAEGFRVVPEVLRVVYEAFAETGEAEIYDHLAEVAASDALEILYLERIGALAEHGLEPDQQIHEMELISLSSRPDRDTVEIAARWRVLGTVGHAEHLHVRGNAYAADLTLQPVGGAWRLTGFALTDVDRTGSGTLTDRVDGPWTGGAETGAEIVN</sequence>
<keyword evidence="2" id="KW-0732">Signal</keyword>
<gene>
    <name evidence="3" type="ORF">EAT49_05240</name>
</gene>
<comment type="caution">
    <text evidence="3">The sequence shown here is derived from an EMBL/GenBank/DDBJ whole genome shotgun (WGS) entry which is preliminary data.</text>
</comment>
<reference evidence="3 4" key="1">
    <citation type="submission" date="2018-10" db="EMBL/GenBank/DDBJ databases">
        <title>Histidinibacterium lentulum gen. nov., sp. nov., a marine bacterium from the culture broth of Picochlorum sp. 122.</title>
        <authorList>
            <person name="Wang G."/>
        </authorList>
    </citation>
    <scope>NUCLEOTIDE SEQUENCE [LARGE SCALE GENOMIC DNA]</scope>
    <source>
        <strain evidence="3 4">B17</strain>
    </source>
</reference>
<evidence type="ECO:0000313" key="4">
    <source>
        <dbReference type="Proteomes" id="UP000268016"/>
    </source>
</evidence>
<feature type="region of interest" description="Disordered" evidence="1">
    <location>
        <begin position="185"/>
        <end position="205"/>
    </location>
</feature>
<dbReference type="RefSeq" id="WP_123641236.1">
    <property type="nucleotide sequence ID" value="NZ_ML119082.1"/>
</dbReference>
<evidence type="ECO:0008006" key="5">
    <source>
        <dbReference type="Google" id="ProtNLM"/>
    </source>
</evidence>
<dbReference type="PROSITE" id="PS51318">
    <property type="entry name" value="TAT"/>
    <property type="match status" value="1"/>
</dbReference>
<dbReference type="InterPro" id="IPR006311">
    <property type="entry name" value="TAT_signal"/>
</dbReference>
<dbReference type="AlphaFoldDB" id="A0A3N2R8G0"/>
<feature type="chain" id="PRO_5018051061" description="Nuclear transport factor 2 family protein" evidence="2">
    <location>
        <begin position="38"/>
        <end position="205"/>
    </location>
</feature>